<feature type="binding site" evidence="3">
    <location>
        <position position="48"/>
    </location>
    <ligand>
        <name>a divalent metal cation</name>
        <dbReference type="ChEBI" id="CHEBI:60240"/>
    </ligand>
</feature>
<evidence type="ECO:0000256" key="1">
    <source>
        <dbReference type="ARBA" id="ARBA00008635"/>
    </source>
</evidence>
<proteinExistence type="inferred from homology"/>
<evidence type="ECO:0000313" key="4">
    <source>
        <dbReference type="EMBL" id="RKQ30784.1"/>
    </source>
</evidence>
<gene>
    <name evidence="4" type="ORF">D8M06_15310</name>
</gene>
<dbReference type="SUPFAM" id="SSF109854">
    <property type="entry name" value="DinB/YfiT-like putative metalloenzymes"/>
    <property type="match status" value="1"/>
</dbReference>
<evidence type="ECO:0000256" key="2">
    <source>
        <dbReference type="ARBA" id="ARBA00022723"/>
    </source>
</evidence>
<dbReference type="Proteomes" id="UP000269301">
    <property type="component" value="Unassembled WGS sequence"/>
</dbReference>
<protein>
    <submittedName>
        <fullName evidence="4">Damage-inducible protein DinB</fullName>
    </submittedName>
</protein>
<accession>A0A494ZXJ5</accession>
<dbReference type="InterPro" id="IPR007837">
    <property type="entry name" value="DinB"/>
</dbReference>
<reference evidence="4 5" key="1">
    <citation type="journal article" date="2016" name="Int. J. Syst. Evol. Microbiol.">
        <title>Oceanobacillus halophilus sp. nov., a novel moderately halophilic bacterium from a hypersaline lake.</title>
        <authorList>
            <person name="Amoozegar M.A."/>
            <person name="Bagheri M."/>
            <person name="Makhdoumi A."/>
            <person name="Nikou M.M."/>
            <person name="Fazeli S.A.S."/>
            <person name="Schumann P."/>
            <person name="Sproer C."/>
            <person name="Sanchez-Porro C."/>
            <person name="Ventosa A."/>
        </authorList>
    </citation>
    <scope>NUCLEOTIDE SEQUENCE [LARGE SCALE GENOMIC DNA]</scope>
    <source>
        <strain evidence="4 5">DSM 23996</strain>
    </source>
</reference>
<dbReference type="GO" id="GO:0046872">
    <property type="term" value="F:metal ion binding"/>
    <property type="evidence" value="ECO:0007669"/>
    <property type="project" value="UniProtKB-KW"/>
</dbReference>
<organism evidence="4 5">
    <name type="scientific">Oceanobacillus halophilus</name>
    <dbReference type="NCBI Taxonomy" id="930130"/>
    <lineage>
        <taxon>Bacteria</taxon>
        <taxon>Bacillati</taxon>
        <taxon>Bacillota</taxon>
        <taxon>Bacilli</taxon>
        <taxon>Bacillales</taxon>
        <taxon>Bacillaceae</taxon>
        <taxon>Oceanobacillus</taxon>
    </lineage>
</organism>
<evidence type="ECO:0000256" key="3">
    <source>
        <dbReference type="PIRSR" id="PIRSR607837-1"/>
    </source>
</evidence>
<comment type="caution">
    <text evidence="4">The sequence shown here is derived from an EMBL/GenBank/DDBJ whole genome shotgun (WGS) entry which is preliminary data.</text>
</comment>
<evidence type="ECO:0000313" key="5">
    <source>
        <dbReference type="Proteomes" id="UP000269301"/>
    </source>
</evidence>
<dbReference type="OrthoDB" id="119432at2"/>
<keyword evidence="5" id="KW-1185">Reference proteome</keyword>
<dbReference type="InterPro" id="IPR034660">
    <property type="entry name" value="DinB/YfiT-like"/>
</dbReference>
<comment type="similarity">
    <text evidence="1">Belongs to the DinB family.</text>
</comment>
<dbReference type="Pfam" id="PF05163">
    <property type="entry name" value="DinB"/>
    <property type="match status" value="1"/>
</dbReference>
<dbReference type="Gene3D" id="1.20.120.450">
    <property type="entry name" value="dinb family like domain"/>
    <property type="match status" value="1"/>
</dbReference>
<feature type="binding site" evidence="3">
    <location>
        <position position="131"/>
    </location>
    <ligand>
        <name>a divalent metal cation</name>
        <dbReference type="ChEBI" id="CHEBI:60240"/>
    </ligand>
</feature>
<keyword evidence="2 3" id="KW-0479">Metal-binding</keyword>
<name>A0A494ZXJ5_9BACI</name>
<feature type="binding site" evidence="3">
    <location>
        <position position="127"/>
    </location>
    <ligand>
        <name>a divalent metal cation</name>
        <dbReference type="ChEBI" id="CHEBI:60240"/>
    </ligand>
</feature>
<sequence length="159" mass="17420">MYRKVEDFLQDWSNSSQGTLQVLESITDEKLGQAIVEGHSTLGWLGWHLATAPAFFAGLVGLEVKASGNPSDVPAKASEIAQAYKKITEDVKQAVEKNLTDEKLEETVDSFGKETPRGVLLRTLIDHQTHHRGQMTVLLRQAGLPVPGVMGPTKEEQAK</sequence>
<dbReference type="AlphaFoldDB" id="A0A494ZXJ5"/>
<dbReference type="EMBL" id="RBZP01000016">
    <property type="protein sequence ID" value="RKQ30784.1"/>
    <property type="molecule type" value="Genomic_DNA"/>
</dbReference>
<dbReference type="RefSeq" id="WP_121205467.1">
    <property type="nucleotide sequence ID" value="NZ_RBZP01000016.1"/>
</dbReference>